<comment type="caution">
    <text evidence="1">The sequence shown here is derived from an EMBL/GenBank/DDBJ whole genome shotgun (WGS) entry which is preliminary data.</text>
</comment>
<dbReference type="Proteomes" id="UP001163321">
    <property type="component" value="Chromosome 1"/>
</dbReference>
<sequence>MCLVKGSLSEEDIAEADLAVPHVRVEEYMVAYADAMIYIRDQGLFVIDSLEVLPEPDNIGFSAPLPPSLPHSLIKIRTAVLRELLRQYTQRIQRAGWTQVQIDQVEQDHRDLLCAYRGEAVLKNALDNCSDKFQRRLGAVPRQVRLFTRVFRRSGYHVSKHRNRGGRFIPDWIRERQVPQLADRLLVGRDTACTAVRHFARLTKQAIIQ</sequence>
<protein>
    <submittedName>
        <fullName evidence="1">Uncharacterized protein</fullName>
    </submittedName>
</protein>
<keyword evidence="2" id="KW-1185">Reference proteome</keyword>
<organism evidence="1 2">
    <name type="scientific">Peronosclerospora sorghi</name>
    <dbReference type="NCBI Taxonomy" id="230839"/>
    <lineage>
        <taxon>Eukaryota</taxon>
        <taxon>Sar</taxon>
        <taxon>Stramenopiles</taxon>
        <taxon>Oomycota</taxon>
        <taxon>Peronosporomycetes</taxon>
        <taxon>Peronosporales</taxon>
        <taxon>Peronosporaceae</taxon>
        <taxon>Peronosclerospora</taxon>
    </lineage>
</organism>
<evidence type="ECO:0000313" key="2">
    <source>
        <dbReference type="Proteomes" id="UP001163321"/>
    </source>
</evidence>
<evidence type="ECO:0000313" key="1">
    <source>
        <dbReference type="EMBL" id="KAI9923090.1"/>
    </source>
</evidence>
<dbReference type="EMBL" id="CM047580">
    <property type="protein sequence ID" value="KAI9923090.1"/>
    <property type="molecule type" value="Genomic_DNA"/>
</dbReference>
<gene>
    <name evidence="1" type="ORF">PsorP6_000297</name>
</gene>
<accession>A0ACC0WYI5</accession>
<reference evidence="1 2" key="1">
    <citation type="journal article" date="2022" name="bioRxiv">
        <title>The genome of the oomycete Peronosclerospora sorghi, a cosmopolitan pathogen of maize and sorghum, is inflated with dispersed pseudogenes.</title>
        <authorList>
            <person name="Fletcher K."/>
            <person name="Martin F."/>
            <person name="Isakeit T."/>
            <person name="Cavanaugh K."/>
            <person name="Magill C."/>
            <person name="Michelmore R."/>
        </authorList>
    </citation>
    <scope>NUCLEOTIDE SEQUENCE [LARGE SCALE GENOMIC DNA]</scope>
    <source>
        <strain evidence="1">P6</strain>
    </source>
</reference>
<name>A0ACC0WYI5_9STRA</name>
<proteinExistence type="predicted"/>